<protein>
    <submittedName>
        <fullName evidence="3">AAA family ATPase</fullName>
    </submittedName>
</protein>
<dbReference type="InterPro" id="IPR011335">
    <property type="entry name" value="Restrct_endonuc-II-like"/>
</dbReference>
<dbReference type="Pfam" id="PF13635">
    <property type="entry name" value="DUF4143"/>
    <property type="match status" value="1"/>
</dbReference>
<dbReference type="Proteomes" id="UP000229112">
    <property type="component" value="Unassembled WGS sequence"/>
</dbReference>
<dbReference type="PANTHER" id="PTHR43566">
    <property type="entry name" value="CONSERVED PROTEIN"/>
    <property type="match status" value="1"/>
</dbReference>
<dbReference type="SUPFAM" id="SSF52980">
    <property type="entry name" value="Restriction endonuclease-like"/>
    <property type="match status" value="1"/>
</dbReference>
<comment type="caution">
    <text evidence="3">The sequence shown here is derived from an EMBL/GenBank/DDBJ whole genome shotgun (WGS) entry which is preliminary data.</text>
</comment>
<dbReference type="AlphaFoldDB" id="A0A2M6WKQ9"/>
<evidence type="ECO:0000259" key="1">
    <source>
        <dbReference type="Pfam" id="PF13173"/>
    </source>
</evidence>
<organism evidence="3 4">
    <name type="scientific">Candidatus Harrisonbacteria bacterium CG10_big_fil_rev_8_21_14_0_10_38_8</name>
    <dbReference type="NCBI Taxonomy" id="1974582"/>
    <lineage>
        <taxon>Bacteria</taxon>
        <taxon>Candidatus Harrisoniibacteriota</taxon>
    </lineage>
</organism>
<sequence length="390" mass="44860">MYFKRNVSSQINKLQKGFPVISVTGPRQSGKTTFLQHHFSDYTYFNLENPQTREFIESDPQQFFNANPKNIIIDEVQRLPELLSYIQVHVDDQKKMGSVVISGSQNLLISEKISQSLAGRAGYQNIFPFSLKELITHKLNLSNRYEQILKGFYPALYTRDIEPSLFYSRYVATYVERDARLIKNIQNLSQFQKFIGLLAGRVGQVVNVSSLATDAGISPNTAEDWISILEASYVVYRLQPYYKNTGKRLIKSPKIYFYDTGILCSLLNLSSVNELMNHFAVGSIFENFIVSEFKKEISETNKSAQIYFYRDNHGNEIDLVIDTGGNFIPIEIKSSITFNKSFFKGLDYWKKNIDEKTTGFVIYGGDDSQKMQDHQLISWMNLQKVFSKII</sequence>
<accession>A0A2M6WKQ9</accession>
<gene>
    <name evidence="3" type="ORF">COU06_00080</name>
</gene>
<dbReference type="SUPFAM" id="SSF52540">
    <property type="entry name" value="P-loop containing nucleoside triphosphate hydrolases"/>
    <property type="match status" value="1"/>
</dbReference>
<dbReference type="InterPro" id="IPR027417">
    <property type="entry name" value="P-loop_NTPase"/>
</dbReference>
<dbReference type="EMBL" id="PFAY01000002">
    <property type="protein sequence ID" value="PIT93359.1"/>
    <property type="molecule type" value="Genomic_DNA"/>
</dbReference>
<proteinExistence type="predicted"/>
<dbReference type="InterPro" id="IPR025420">
    <property type="entry name" value="DUF4143"/>
</dbReference>
<dbReference type="PANTHER" id="PTHR43566:SF2">
    <property type="entry name" value="DUF4143 DOMAIN-CONTAINING PROTEIN"/>
    <property type="match status" value="1"/>
</dbReference>
<dbReference type="InterPro" id="IPR041682">
    <property type="entry name" value="AAA_14"/>
</dbReference>
<name>A0A2M6WKQ9_9BACT</name>
<feature type="domain" description="DUF4143" evidence="2">
    <location>
        <begin position="176"/>
        <end position="335"/>
    </location>
</feature>
<reference evidence="4" key="1">
    <citation type="submission" date="2017-09" db="EMBL/GenBank/DDBJ databases">
        <title>Depth-based differentiation of microbial function through sediment-hosted aquifers and enrichment of novel symbionts in the deep terrestrial subsurface.</title>
        <authorList>
            <person name="Probst A.J."/>
            <person name="Ladd B."/>
            <person name="Jarett J.K."/>
            <person name="Geller-Mcgrath D.E."/>
            <person name="Sieber C.M.K."/>
            <person name="Emerson J.B."/>
            <person name="Anantharaman K."/>
            <person name="Thomas B.C."/>
            <person name="Malmstrom R."/>
            <person name="Stieglmeier M."/>
            <person name="Klingl A."/>
            <person name="Woyke T."/>
            <person name="Ryan C.M."/>
            <person name="Banfield J.F."/>
        </authorList>
    </citation>
    <scope>NUCLEOTIDE SEQUENCE [LARGE SCALE GENOMIC DNA]</scope>
</reference>
<dbReference type="Pfam" id="PF13173">
    <property type="entry name" value="AAA_14"/>
    <property type="match status" value="1"/>
</dbReference>
<feature type="domain" description="AAA" evidence="1">
    <location>
        <begin position="19"/>
        <end position="134"/>
    </location>
</feature>
<evidence type="ECO:0000313" key="4">
    <source>
        <dbReference type="Proteomes" id="UP000229112"/>
    </source>
</evidence>
<evidence type="ECO:0000313" key="3">
    <source>
        <dbReference type="EMBL" id="PIT93359.1"/>
    </source>
</evidence>
<evidence type="ECO:0000259" key="2">
    <source>
        <dbReference type="Pfam" id="PF13635"/>
    </source>
</evidence>